<name>A0A0X3PQ45_SCHSO</name>
<feature type="transmembrane region" description="Helical" evidence="9">
    <location>
        <begin position="6"/>
        <end position="24"/>
    </location>
</feature>
<evidence type="ECO:0000256" key="1">
    <source>
        <dbReference type="ARBA" id="ARBA00004389"/>
    </source>
</evidence>
<evidence type="ECO:0000256" key="8">
    <source>
        <dbReference type="SAM" id="MobiDB-lite"/>
    </source>
</evidence>
<feature type="compositionally biased region" description="Low complexity" evidence="8">
    <location>
        <begin position="232"/>
        <end position="250"/>
    </location>
</feature>
<keyword evidence="10" id="KW-0808">Transferase</keyword>
<dbReference type="Pfam" id="PF08660">
    <property type="entry name" value="Alg14"/>
    <property type="match status" value="1"/>
</dbReference>
<dbReference type="GO" id="GO:0004577">
    <property type="term" value="F:N-acetylglucosaminyldiphosphodolichol N-acetylglucosaminyltransferase activity"/>
    <property type="evidence" value="ECO:0007669"/>
    <property type="project" value="TreeGrafter"/>
</dbReference>
<evidence type="ECO:0000256" key="5">
    <source>
        <dbReference type="ARBA" id="ARBA00022824"/>
    </source>
</evidence>
<evidence type="ECO:0000256" key="7">
    <source>
        <dbReference type="ARBA" id="ARBA00023136"/>
    </source>
</evidence>
<dbReference type="GO" id="GO:0043541">
    <property type="term" value="C:UDP-N-acetylglucosamine transferase complex"/>
    <property type="evidence" value="ECO:0007669"/>
    <property type="project" value="TreeGrafter"/>
</dbReference>
<keyword evidence="7 9" id="KW-0472">Membrane</keyword>
<evidence type="ECO:0000256" key="9">
    <source>
        <dbReference type="SAM" id="Phobius"/>
    </source>
</evidence>
<proteinExistence type="inferred from homology"/>
<accession>A0A0X3PQ45</accession>
<dbReference type="AlphaFoldDB" id="A0A0X3PQ45"/>
<dbReference type="Gene3D" id="3.40.50.2000">
    <property type="entry name" value="Glycogen Phosphorylase B"/>
    <property type="match status" value="1"/>
</dbReference>
<keyword evidence="6 9" id="KW-1133">Transmembrane helix</keyword>
<dbReference type="PANTHER" id="PTHR12154:SF4">
    <property type="entry name" value="UDP-N-ACETYLGLUCOSAMINE TRANSFERASE SUBUNIT ALG14 HOMOLOG"/>
    <property type="match status" value="1"/>
</dbReference>
<dbReference type="InterPro" id="IPR013969">
    <property type="entry name" value="Oligosacch_biosynth_Alg14"/>
</dbReference>
<evidence type="ECO:0000256" key="3">
    <source>
        <dbReference type="ARBA" id="ARBA00017467"/>
    </source>
</evidence>
<comment type="similarity">
    <text evidence="2">Belongs to the ALG14 family.</text>
</comment>
<dbReference type="EMBL" id="GEEE01009160">
    <property type="protein sequence ID" value="JAP54065.1"/>
    <property type="molecule type" value="Transcribed_RNA"/>
</dbReference>
<dbReference type="GO" id="GO:0006488">
    <property type="term" value="P:dolichol-linked oligosaccharide biosynthetic process"/>
    <property type="evidence" value="ECO:0007669"/>
    <property type="project" value="InterPro"/>
</dbReference>
<feature type="region of interest" description="Disordered" evidence="8">
    <location>
        <begin position="227"/>
        <end position="250"/>
    </location>
</feature>
<dbReference type="PANTHER" id="PTHR12154">
    <property type="entry name" value="GLYCOSYL TRANSFERASE-RELATED"/>
    <property type="match status" value="1"/>
</dbReference>
<keyword evidence="5" id="KW-0256">Endoplasmic reticulum</keyword>
<evidence type="ECO:0000256" key="2">
    <source>
        <dbReference type="ARBA" id="ARBA00009731"/>
    </source>
</evidence>
<comment type="subcellular location">
    <subcellularLocation>
        <location evidence="1">Endoplasmic reticulum membrane</location>
        <topology evidence="1">Single-pass membrane protein</topology>
    </subcellularLocation>
</comment>
<reference evidence="10" key="1">
    <citation type="submission" date="2016-01" db="EMBL/GenBank/DDBJ databases">
        <title>Reference transcriptome for the parasite Schistocephalus solidus: insights into the molecular evolution of parasitism.</title>
        <authorList>
            <person name="Hebert F.O."/>
            <person name="Grambauer S."/>
            <person name="Barber I."/>
            <person name="Landry C.R."/>
            <person name="Aubin-Horth N."/>
        </authorList>
    </citation>
    <scope>NUCLEOTIDE SEQUENCE</scope>
</reference>
<organism evidence="10">
    <name type="scientific">Schistocephalus solidus</name>
    <name type="common">Tapeworm</name>
    <dbReference type="NCBI Taxonomy" id="70667"/>
    <lineage>
        <taxon>Eukaryota</taxon>
        <taxon>Metazoa</taxon>
        <taxon>Spiralia</taxon>
        <taxon>Lophotrochozoa</taxon>
        <taxon>Platyhelminthes</taxon>
        <taxon>Cestoda</taxon>
        <taxon>Eucestoda</taxon>
        <taxon>Diphyllobothriidea</taxon>
        <taxon>Diphyllobothriidae</taxon>
        <taxon>Schistocephalus</taxon>
    </lineage>
</organism>
<protein>
    <recommendedName>
        <fullName evidence="3">UDP-N-acetylglucosamine transferase subunit ALG14</fullName>
    </recommendedName>
</protein>
<evidence type="ECO:0000256" key="6">
    <source>
        <dbReference type="ARBA" id="ARBA00022989"/>
    </source>
</evidence>
<keyword evidence="4 9" id="KW-0812">Transmembrane</keyword>
<evidence type="ECO:0000256" key="4">
    <source>
        <dbReference type="ARBA" id="ARBA00022692"/>
    </source>
</evidence>
<evidence type="ECO:0000313" key="10">
    <source>
        <dbReference type="EMBL" id="JAP54065.1"/>
    </source>
</evidence>
<gene>
    <name evidence="10" type="primary">ALG14</name>
    <name evidence="10" type="ORF">TR151176</name>
</gene>
<sequence length="250" mass="27264">MFFLVLFSGLFFILAALLWVIVYVRNKENELKCCTLLVLGSGGHTAELLSFAGGLSAAYSPRVYVIAKTDQISEKKARCVEAERTKSARQPADFFVETLPRAREVGQSYVTSVFTTLIALLASIRVVLKHCPQLFPERHRNCLSQDEASLLEVLPNTGPEVSAGTVPSEEEPSVREALRSWAMRSTTPLVHLTSPLEIMRRLTSDVPSDSRTQLGGVSNSPTVIAIGSGECDSPFPRSPLSSPLGSRDGR</sequence>